<proteinExistence type="predicted"/>
<dbReference type="RefSeq" id="XP_004220823.1">
    <property type="nucleotide sequence ID" value="XM_004220775.1"/>
</dbReference>
<evidence type="ECO:0000313" key="2">
    <source>
        <dbReference type="EMBL" id="GAB64692.1"/>
    </source>
</evidence>
<keyword evidence="3" id="KW-1185">Reference proteome</keyword>
<feature type="region of interest" description="Disordered" evidence="1">
    <location>
        <begin position="158"/>
        <end position="186"/>
    </location>
</feature>
<protein>
    <submittedName>
        <fullName evidence="2">Uncharacterized protein</fullName>
    </submittedName>
</protein>
<dbReference type="OMA" id="GMIMNIE"/>
<feature type="compositionally biased region" description="Polar residues" evidence="1">
    <location>
        <begin position="171"/>
        <end position="186"/>
    </location>
</feature>
<sequence>MKKLIPYDTVSYVNFVYNKTKAWNDLIKRNRDKWRDYLSDEIRNYLLGKRGMIMNIERETPFDESKSWQGSSNTEMKGGGYSRLGSEMESNFSLYDSRSELSLDDIRSHLGLDELGTEADSTWSYWGSQLGLDDVKLKLGSELGFRFSLDDSRSEFGSNFSMDNSRPEEVSTFSHSDSKSKLGSNL</sequence>
<evidence type="ECO:0000256" key="1">
    <source>
        <dbReference type="SAM" id="MobiDB-lite"/>
    </source>
</evidence>
<name>K6V6G0_PLACD</name>
<dbReference type="VEuPathDB" id="PlasmoDB:PCYB_031050"/>
<organism evidence="2 3">
    <name type="scientific">Plasmodium cynomolgi (strain B)</name>
    <dbReference type="NCBI Taxonomy" id="1120755"/>
    <lineage>
        <taxon>Eukaryota</taxon>
        <taxon>Sar</taxon>
        <taxon>Alveolata</taxon>
        <taxon>Apicomplexa</taxon>
        <taxon>Aconoidasida</taxon>
        <taxon>Haemosporida</taxon>
        <taxon>Plasmodiidae</taxon>
        <taxon>Plasmodium</taxon>
        <taxon>Plasmodium (Plasmodium)</taxon>
    </lineage>
</organism>
<accession>K6V6G0</accession>
<dbReference type="KEGG" id="pcy:PCYB_031050"/>
<gene>
    <name evidence="2" type="ORF">PCYB_031050</name>
</gene>
<evidence type="ECO:0000313" key="3">
    <source>
        <dbReference type="Proteomes" id="UP000006319"/>
    </source>
</evidence>
<reference evidence="2 3" key="1">
    <citation type="journal article" date="2012" name="Nat. Genet.">
        <title>Plasmodium cynomolgi genome sequences provide insight into Plasmodium vivax and the monkey malaria clade.</title>
        <authorList>
            <person name="Tachibana S."/>
            <person name="Sullivan S.A."/>
            <person name="Kawai S."/>
            <person name="Nakamura S."/>
            <person name="Kim H.R."/>
            <person name="Goto N."/>
            <person name="Arisue N."/>
            <person name="Palacpac N.M.Q."/>
            <person name="Honma H."/>
            <person name="Yagi M."/>
            <person name="Tougan T."/>
            <person name="Katakai Y."/>
            <person name="Kaneko O."/>
            <person name="Mita T."/>
            <person name="Kita K."/>
            <person name="Yasutomi Y."/>
            <person name="Sutton P.L."/>
            <person name="Shakhbatyan R."/>
            <person name="Horii T."/>
            <person name="Yasunaga T."/>
            <person name="Barnwell J.W."/>
            <person name="Escalante A.A."/>
            <person name="Carlton J.M."/>
            <person name="Tanabe K."/>
        </authorList>
    </citation>
    <scope>NUCLEOTIDE SEQUENCE [LARGE SCALE GENOMIC DNA]</scope>
    <source>
        <strain evidence="2 3">B</strain>
    </source>
</reference>
<dbReference type="OrthoDB" id="10473695at2759"/>
<dbReference type="AlphaFoldDB" id="K6V6G0"/>
<dbReference type="EMBL" id="DF157095">
    <property type="protein sequence ID" value="GAB64692.1"/>
    <property type="molecule type" value="Genomic_DNA"/>
</dbReference>
<dbReference type="GeneID" id="14691212"/>
<dbReference type="Proteomes" id="UP000006319">
    <property type="component" value="Chromosome 3"/>
</dbReference>